<accession>A0AAD5V0V8</accession>
<comment type="caution">
    <text evidence="2">The sequence shown here is derived from an EMBL/GenBank/DDBJ whole genome shotgun (WGS) entry which is preliminary data.</text>
</comment>
<evidence type="ECO:0000313" key="2">
    <source>
        <dbReference type="EMBL" id="KAJ3482931.1"/>
    </source>
</evidence>
<protein>
    <submittedName>
        <fullName evidence="2">Uncharacterized protein</fullName>
    </submittedName>
</protein>
<reference evidence="2" key="1">
    <citation type="submission" date="2022-07" db="EMBL/GenBank/DDBJ databases">
        <title>Genome Sequence of Physisporinus lineatus.</title>
        <authorList>
            <person name="Buettner E."/>
        </authorList>
    </citation>
    <scope>NUCLEOTIDE SEQUENCE</scope>
    <source>
        <strain evidence="2">VT162</strain>
    </source>
</reference>
<dbReference type="AlphaFoldDB" id="A0AAD5V0V8"/>
<gene>
    <name evidence="2" type="ORF">NLI96_g6647</name>
</gene>
<keyword evidence="3" id="KW-1185">Reference proteome</keyword>
<dbReference type="Proteomes" id="UP001212997">
    <property type="component" value="Unassembled WGS sequence"/>
</dbReference>
<dbReference type="InterPro" id="IPR006616">
    <property type="entry name" value="DM9_repeat"/>
</dbReference>
<organism evidence="2 3">
    <name type="scientific">Meripilus lineatus</name>
    <dbReference type="NCBI Taxonomy" id="2056292"/>
    <lineage>
        <taxon>Eukaryota</taxon>
        <taxon>Fungi</taxon>
        <taxon>Dikarya</taxon>
        <taxon>Basidiomycota</taxon>
        <taxon>Agaricomycotina</taxon>
        <taxon>Agaricomycetes</taxon>
        <taxon>Polyporales</taxon>
        <taxon>Meripilaceae</taxon>
        <taxon>Meripilus</taxon>
    </lineage>
</organism>
<feature type="compositionally biased region" description="Low complexity" evidence="1">
    <location>
        <begin position="148"/>
        <end position="170"/>
    </location>
</feature>
<feature type="compositionally biased region" description="Polar residues" evidence="1">
    <location>
        <begin position="239"/>
        <end position="250"/>
    </location>
</feature>
<feature type="compositionally biased region" description="Gly residues" evidence="1">
    <location>
        <begin position="43"/>
        <end position="59"/>
    </location>
</feature>
<dbReference type="EMBL" id="JANAWD010000250">
    <property type="protein sequence ID" value="KAJ3482931.1"/>
    <property type="molecule type" value="Genomic_DNA"/>
</dbReference>
<name>A0AAD5V0V8_9APHY</name>
<proteinExistence type="predicted"/>
<dbReference type="Pfam" id="PF11901">
    <property type="entry name" value="DM9"/>
    <property type="match status" value="1"/>
</dbReference>
<evidence type="ECO:0000256" key="1">
    <source>
        <dbReference type="SAM" id="MobiDB-lite"/>
    </source>
</evidence>
<feature type="region of interest" description="Disordered" evidence="1">
    <location>
        <begin position="1"/>
        <end position="256"/>
    </location>
</feature>
<feature type="compositionally biased region" description="Polar residues" evidence="1">
    <location>
        <begin position="171"/>
        <end position="183"/>
    </location>
</feature>
<dbReference type="PANTHER" id="PTHR31649:SF1">
    <property type="entry name" value="FARNESOIC ACID O-METHYL TRANSFERASE DOMAIN-CONTAINING PROTEIN"/>
    <property type="match status" value="1"/>
</dbReference>
<dbReference type="PANTHER" id="PTHR31649">
    <property type="entry name" value="AGAP009604-PA"/>
    <property type="match status" value="1"/>
</dbReference>
<sequence>MGSSSDSDSSRDGKYGHYKPHKSHKKDKKDKKKGKTPKIPGSDHGGFSGHSAGGIGTGITHGVSSFLGGGSHDSRDAQTTSPPMPSAPQMPAGSQHPGYGASSAPYGFGAGEYYAGTGPPGGFPSPGGHGHTETRFAPPEGPPPGVPSPFSDSSHGGSSTFSSPPFAPTHQTDSPFSSFPSATPHSPHNPFPPGPPSHHDGREFPTPGHAPVGGHSALPAPSPGQHAQAPPSGFRVPLTTGQAFPQSSQAGPPAAYDADGSSPVFFGSAIMEGSVHPCKIAPHLDPPCRVPYGGTEYSHVGRYDLLPFDERTMVLVTTDNGRIPSGKKPVEGGYEDHGGKLYHAVATIQGIRVPGKTGEHLGGCNVAFGGGEHSVSQGYQILCWK</sequence>
<feature type="compositionally biased region" description="Gly residues" evidence="1">
    <location>
        <begin position="118"/>
        <end position="129"/>
    </location>
</feature>
<feature type="compositionally biased region" description="Basic residues" evidence="1">
    <location>
        <begin position="16"/>
        <end position="36"/>
    </location>
</feature>
<feature type="compositionally biased region" description="Pro residues" evidence="1">
    <location>
        <begin position="187"/>
        <end position="196"/>
    </location>
</feature>
<evidence type="ECO:0000313" key="3">
    <source>
        <dbReference type="Proteomes" id="UP001212997"/>
    </source>
</evidence>